<accession>F0NYF7</accession>
<organism evidence="1 2">
    <name type="scientific">Weeksella virosa (strain ATCC 43766 / DSM 16922 / JCM 21250 / CCUG 30538 / CDC 9751 / IAM 14551 / NBRC 16016 / NCTC 11634 / CL345/78)</name>
    <dbReference type="NCBI Taxonomy" id="865938"/>
    <lineage>
        <taxon>Bacteria</taxon>
        <taxon>Pseudomonadati</taxon>
        <taxon>Bacteroidota</taxon>
        <taxon>Flavobacteriia</taxon>
        <taxon>Flavobacteriales</taxon>
        <taxon>Weeksellaceae</taxon>
        <taxon>Weeksella</taxon>
    </lineage>
</organism>
<dbReference type="OrthoDB" id="1446897at2"/>
<protein>
    <submittedName>
        <fullName evidence="1">Uncharacterized protein</fullName>
    </submittedName>
</protein>
<dbReference type="EMBL" id="CP002455">
    <property type="protein sequence ID" value="ADX67077.1"/>
    <property type="molecule type" value="Genomic_DNA"/>
</dbReference>
<dbReference type="RefSeq" id="WP_013597469.1">
    <property type="nucleotide sequence ID" value="NC_015144.1"/>
</dbReference>
<dbReference type="STRING" id="865938.Weevi_0357"/>
<keyword evidence="2" id="KW-1185">Reference proteome</keyword>
<gene>
    <name evidence="1" type="ordered locus">Weevi_0357</name>
</gene>
<dbReference type="InterPro" id="IPR058512">
    <property type="entry name" value="DUF8199"/>
</dbReference>
<dbReference type="HOGENOM" id="CLU_1926735_0_0_10"/>
<reference evidence="1 2" key="1">
    <citation type="journal article" date="2011" name="Stand. Genomic Sci.">
        <title>Complete genome sequence of Weeksella virosa type strain (9751).</title>
        <authorList>
            <person name="Lang E."/>
            <person name="Teshima H."/>
            <person name="Lucas S."/>
            <person name="Lapidus A."/>
            <person name="Hammon N."/>
            <person name="Deshpande S."/>
            <person name="Nolan M."/>
            <person name="Cheng J.F."/>
            <person name="Pitluck S."/>
            <person name="Liolios K."/>
            <person name="Pagani I."/>
            <person name="Mikhailova N."/>
            <person name="Ivanova N."/>
            <person name="Mavromatis K."/>
            <person name="Pati A."/>
            <person name="Tapia R."/>
            <person name="Han C."/>
            <person name="Goodwin L."/>
            <person name="Chen A."/>
            <person name="Palaniappan K."/>
            <person name="Land M."/>
            <person name="Hauser L."/>
            <person name="Chang Y.J."/>
            <person name="Jeffries C.D."/>
            <person name="Brambilla E.M."/>
            <person name="Kopitz M."/>
            <person name="Rohde M."/>
            <person name="Goker M."/>
            <person name="Tindall B.J."/>
            <person name="Detter J.C."/>
            <person name="Woyke T."/>
            <person name="Bristow J."/>
            <person name="Eisen J.A."/>
            <person name="Markowitz V."/>
            <person name="Hugenholtz P."/>
            <person name="Klenk H.P."/>
            <person name="Kyrpides N.C."/>
        </authorList>
    </citation>
    <scope>NUCLEOTIDE SEQUENCE [LARGE SCALE GENOMIC DNA]</scope>
    <source>
        <strain evidence="2">ATCC 43766 / DSM 16922 / JCM 21250 / NBRC 16016 / NCTC 11634 / CL345/78</strain>
    </source>
</reference>
<dbReference type="AlphaFoldDB" id="F0NYF7"/>
<dbReference type="NCBIfam" id="NF047658">
    <property type="entry name" value="HYC_CC_PP"/>
    <property type="match status" value="1"/>
</dbReference>
<evidence type="ECO:0000313" key="1">
    <source>
        <dbReference type="EMBL" id="ADX67077.1"/>
    </source>
</evidence>
<evidence type="ECO:0000313" key="2">
    <source>
        <dbReference type="Proteomes" id="UP000008641"/>
    </source>
</evidence>
<dbReference type="Proteomes" id="UP000008641">
    <property type="component" value="Chromosome"/>
</dbReference>
<reference evidence="2" key="2">
    <citation type="journal article" date="2011" name="Stand. Genomic Sci.">
        <title>Complete genome sequence of Weeksella virosa type strain (9751T).</title>
        <authorList>
            <person name="Lang E."/>
            <person name="Teshima H."/>
            <person name="Lucas S."/>
            <person name="Lapidus A."/>
            <person name="Hammon N."/>
            <person name="Deshpande S."/>
            <person name="Nolan M."/>
            <person name="Cheng J."/>
            <person name="Pitluck S."/>
            <person name="Liolios K."/>
            <person name="Pagani I."/>
            <person name="Mikhailova N."/>
            <person name="Ivanova N."/>
            <person name="Mavromatis K."/>
            <person name="Pati A."/>
            <person name="Tapia R."/>
            <person name="Han C."/>
            <person name="Goodwin L."/>
            <person name="Chen A."/>
            <person name="Palaniappan K."/>
            <person name="Land M."/>
            <person name="Hauser L."/>
            <person name="Chang Y."/>
            <person name="Jeffries C."/>
            <person name="Brambilla E."/>
            <person name="Kopitz M."/>
            <person name="Rohde M."/>
            <person name="Goker M."/>
            <person name="Tindall B."/>
            <person name="Detter J."/>
            <person name="Woyke T."/>
            <person name="Bristow J."/>
            <person name="Eisen J."/>
            <person name="Markowitz V."/>
            <person name="Hugenholtz P."/>
            <person name="Klenk H."/>
            <person name="Kyrpides N."/>
        </authorList>
    </citation>
    <scope>NUCLEOTIDE SEQUENCE [LARGE SCALE GENOMIC DNA]</scope>
    <source>
        <strain evidence="2">ATCC 43766 / DSM 16922 / JCM 21250 / NBRC 16016 / NCTC 11634 / CL345/78</strain>
    </source>
</reference>
<name>F0NYF7_WEEVC</name>
<dbReference type="InterPro" id="IPR058060">
    <property type="entry name" value="HYC_CC_PP"/>
</dbReference>
<sequence>MILLSVLMFLSNIGIVLSMHLCHGVAESISINHLNNHHCQQEEVANSCCPNPDDEDEACCTEVALQQKMIDKQLVDILKVSFFSTFLSNRTHNLWWYEFIEFYAFFVPETQKTYPNLPPIYLSHHQFIFYA</sequence>
<proteinExistence type="predicted"/>
<dbReference type="Pfam" id="PF26622">
    <property type="entry name" value="DUF8199"/>
    <property type="match status" value="1"/>
</dbReference>
<dbReference type="KEGG" id="wvi:Weevi_0357"/>